<evidence type="ECO:0000313" key="3">
    <source>
        <dbReference type="Proteomes" id="UP000070444"/>
    </source>
</evidence>
<protein>
    <submittedName>
        <fullName evidence="2">Uncharacterized protein</fullName>
    </submittedName>
</protein>
<keyword evidence="1" id="KW-1133">Transmembrane helix</keyword>
<sequence length="220" mass="25761">MSLKIFSSFCVFLWAILFIYLTFHTISNFGNKETIRINTKSPSIVANKPGNRFSRYYSNYTSSTSPGVYFPELIANVKTHHLDQDRIISTFDKKLIPLVKDNINPVKYFDNSDDEEKIKDFSLLSKKVNSYKNYWDIYLDIIQSDTILPHENRTQAFQERLDELVYFIANDPTSSEEIQDAYFSFMLIFSTIEKKLFGWAQVDYPALSQLYTSLSRIVER</sequence>
<organism evidence="2 3">
    <name type="scientific">Conidiobolus coronatus (strain ATCC 28846 / CBS 209.66 / NRRL 28638)</name>
    <name type="common">Delacroixia coronata</name>
    <dbReference type="NCBI Taxonomy" id="796925"/>
    <lineage>
        <taxon>Eukaryota</taxon>
        <taxon>Fungi</taxon>
        <taxon>Fungi incertae sedis</taxon>
        <taxon>Zoopagomycota</taxon>
        <taxon>Entomophthoromycotina</taxon>
        <taxon>Entomophthoromycetes</taxon>
        <taxon>Entomophthorales</taxon>
        <taxon>Ancylistaceae</taxon>
        <taxon>Conidiobolus</taxon>
    </lineage>
</organism>
<feature type="transmembrane region" description="Helical" evidence="1">
    <location>
        <begin position="6"/>
        <end position="26"/>
    </location>
</feature>
<accession>A0A137PHT8</accession>
<dbReference type="EMBL" id="KQ964422">
    <property type="protein sequence ID" value="KXN74550.1"/>
    <property type="molecule type" value="Genomic_DNA"/>
</dbReference>
<evidence type="ECO:0000256" key="1">
    <source>
        <dbReference type="SAM" id="Phobius"/>
    </source>
</evidence>
<keyword evidence="3" id="KW-1185">Reference proteome</keyword>
<name>A0A137PHT8_CONC2</name>
<proteinExistence type="predicted"/>
<keyword evidence="1" id="KW-0812">Transmembrane</keyword>
<reference evidence="2 3" key="1">
    <citation type="journal article" date="2015" name="Genome Biol. Evol.">
        <title>Phylogenomic analyses indicate that early fungi evolved digesting cell walls of algal ancestors of land plants.</title>
        <authorList>
            <person name="Chang Y."/>
            <person name="Wang S."/>
            <person name="Sekimoto S."/>
            <person name="Aerts A.L."/>
            <person name="Choi C."/>
            <person name="Clum A."/>
            <person name="LaButti K.M."/>
            <person name="Lindquist E.A."/>
            <person name="Yee Ngan C."/>
            <person name="Ohm R.A."/>
            <person name="Salamov A.A."/>
            <person name="Grigoriev I.V."/>
            <person name="Spatafora J.W."/>
            <person name="Berbee M.L."/>
        </authorList>
    </citation>
    <scope>NUCLEOTIDE SEQUENCE [LARGE SCALE GENOMIC DNA]</scope>
    <source>
        <strain evidence="2 3">NRRL 28638</strain>
    </source>
</reference>
<keyword evidence="1" id="KW-0472">Membrane</keyword>
<dbReference type="AlphaFoldDB" id="A0A137PHT8"/>
<gene>
    <name evidence="2" type="ORF">CONCODRAFT_2356</name>
</gene>
<dbReference type="Proteomes" id="UP000070444">
    <property type="component" value="Unassembled WGS sequence"/>
</dbReference>
<evidence type="ECO:0000313" key="2">
    <source>
        <dbReference type="EMBL" id="KXN74550.1"/>
    </source>
</evidence>